<name>A0ABP8GDN9_9BACT</name>
<evidence type="ECO:0000256" key="3">
    <source>
        <dbReference type="ARBA" id="ARBA00004479"/>
    </source>
</evidence>
<proteinExistence type="predicted"/>
<evidence type="ECO:0000256" key="9">
    <source>
        <dbReference type="ARBA" id="ARBA00022989"/>
    </source>
</evidence>
<evidence type="ECO:0000256" key="8">
    <source>
        <dbReference type="ARBA" id="ARBA00022801"/>
    </source>
</evidence>
<keyword evidence="16" id="KW-1185">Reference proteome</keyword>
<accession>A0ABP8GDN9</accession>
<evidence type="ECO:0000256" key="1">
    <source>
        <dbReference type="ARBA" id="ARBA00001936"/>
    </source>
</evidence>
<keyword evidence="9" id="KW-1133">Transmembrane helix</keyword>
<dbReference type="PANTHER" id="PTHR31120:SF6">
    <property type="entry name" value="METALLOPROTEASE TIKI HOMOLOG"/>
    <property type="match status" value="1"/>
</dbReference>
<keyword evidence="10" id="KW-0482">Metalloprotease</keyword>
<feature type="chain" id="PRO_5047477562" description="TraB/GumN family protein" evidence="14">
    <location>
        <begin position="24"/>
        <end position="1155"/>
    </location>
</feature>
<organism evidence="15 16">
    <name type="scientific">Flaviaesturariibacter amylovorans</name>
    <dbReference type="NCBI Taxonomy" id="1084520"/>
    <lineage>
        <taxon>Bacteria</taxon>
        <taxon>Pseudomonadati</taxon>
        <taxon>Bacteroidota</taxon>
        <taxon>Chitinophagia</taxon>
        <taxon>Chitinophagales</taxon>
        <taxon>Chitinophagaceae</taxon>
        <taxon>Flaviaestuariibacter</taxon>
    </lineage>
</organism>
<dbReference type="CDD" id="cd14789">
    <property type="entry name" value="Tiki"/>
    <property type="match status" value="1"/>
</dbReference>
<dbReference type="InterPro" id="IPR040230">
    <property type="entry name" value="TIKI1/2-like"/>
</dbReference>
<evidence type="ECO:0000256" key="4">
    <source>
        <dbReference type="ARBA" id="ARBA00022670"/>
    </source>
</evidence>
<evidence type="ECO:0000256" key="13">
    <source>
        <dbReference type="SAM" id="MobiDB-lite"/>
    </source>
</evidence>
<keyword evidence="12" id="KW-0325">Glycoprotein</keyword>
<evidence type="ECO:0000256" key="12">
    <source>
        <dbReference type="ARBA" id="ARBA00023180"/>
    </source>
</evidence>
<reference evidence="16" key="1">
    <citation type="journal article" date="2019" name="Int. J. Syst. Evol. Microbiol.">
        <title>The Global Catalogue of Microorganisms (GCM) 10K type strain sequencing project: providing services to taxonomists for standard genome sequencing and annotation.</title>
        <authorList>
            <consortium name="The Broad Institute Genomics Platform"/>
            <consortium name="The Broad Institute Genome Sequencing Center for Infectious Disease"/>
            <person name="Wu L."/>
            <person name="Ma J."/>
        </authorList>
    </citation>
    <scope>NUCLEOTIDE SEQUENCE [LARGE SCALE GENOMIC DNA]</scope>
    <source>
        <strain evidence="16">JCM 17919</strain>
    </source>
</reference>
<comment type="cofactor">
    <cofactor evidence="1">
        <name>Mn(2+)</name>
        <dbReference type="ChEBI" id="CHEBI:29035"/>
    </cofactor>
</comment>
<sequence length="1155" mass="129528">MRIVRRALWVCLVLLFANPDATAQAPAAKGLLWQISGNGLERPSYLWGTIHIKDRRVFHFTDSLYHFLSTTDAYAMEVDPDSTMAAVLRFMAAPDSTELLQTLLTKEQFRRVGPMLERELDMPAGLITRKKAWSYLQRRHKTPRRKDDMPESMDIYLQSIARSMGKIVGGIEDVEDQFDPAEILSGDVDVDALLGRDKSGDGFYEQLVQIYLAQDLTRIQRLSERMDSIQYDHTLRRRNRKMARRMDSLAHIRPTFFTVGAAHLPGADGVLALLRDRGFTVTAVRNGRKLPPGAFRFTPKAAAWDTVRSEPGTFRIEMPGKPEWIDLEGKNFRMQVFADVRTEVGYFSAAVPFPVIVTDSVLHVLLRTLSGGRQVLSAPARVLRGGVSGWESLTREKDMYYRLRLVPNGAEVAVLMAGGSLRERLFGADADRFFGSLQLLRAAAPPAPVRRDPYLYVDSSLAFSVSLPGRPTRNPGMLEKLGAADQQTWNVDAQAWIDTAGERYYILIVKETRPGFYIENDRELLEQSVRNVAGNDAMQITRNDTGSFMGYPALWLDARFTGNSGMELRTFHVNRGNRSFSLMHGGRMQEDDTAASSEFFNSLRFREYLPSLWAIRSDSAGRFRALAPSPFRRNGSIAEATLANGQVMRRYHAFDVGRNQTFYVDVRPLAPWRWYHSDSIFFVQQLDQYREASDSLVSEEPVSNGNLAGREYLLRTGDGATARLRVLPSGDSVFVLYAVTRPGEAYEGTQMFYESFRVAAPEPLRRDNGSLEHLLAALRSTDTLERKLARNALAEARFSAAHLPLLHTALLAAYPEADESEHSTPALLRYAVQPLSDSSTRSFVATRYPQPGVTSAVKEELLALLAAQKTDPAYRLLKQLILLTPPPSGVSATFTGTLDDSLALTRLLFPEVGALLADSSTAEWLLPVAQELIDSGLLAASDLAPYRRFLLQGAAQRIKGREAEREEQAWTLYTWISWLQADSSVESHALLQRMLRLPAPWLQRQAAIALLENGQTPGAAALQSLAARRSTRYYWYADLVRLKRTSLFPAAYRTQRALAESLLFNEASEASPDSIRYVGMREVTERGRKGRYFLFRMQYGEELFLGIAGPYPPEAHRVYEVGEAAGLSEEAYGSAPPDTLLRNWRKRRDAEAGAQ</sequence>
<keyword evidence="11" id="KW-0472">Membrane</keyword>
<dbReference type="RefSeq" id="WP_345253642.1">
    <property type="nucleotide sequence ID" value="NZ_BAABGY010000002.1"/>
</dbReference>
<feature type="region of interest" description="Disordered" evidence="13">
    <location>
        <begin position="1130"/>
        <end position="1155"/>
    </location>
</feature>
<evidence type="ECO:0000256" key="2">
    <source>
        <dbReference type="ARBA" id="ARBA00001941"/>
    </source>
</evidence>
<dbReference type="InterPro" id="IPR002816">
    <property type="entry name" value="TraB/PrgY/GumN_fam"/>
</dbReference>
<protein>
    <recommendedName>
        <fullName evidence="17">TraB/GumN family protein</fullName>
    </recommendedName>
</protein>
<comment type="cofactor">
    <cofactor evidence="2">
        <name>Co(2+)</name>
        <dbReference type="ChEBI" id="CHEBI:48828"/>
    </cofactor>
</comment>
<keyword evidence="4" id="KW-0645">Protease</keyword>
<evidence type="ECO:0000256" key="5">
    <source>
        <dbReference type="ARBA" id="ARBA00022692"/>
    </source>
</evidence>
<evidence type="ECO:0008006" key="17">
    <source>
        <dbReference type="Google" id="ProtNLM"/>
    </source>
</evidence>
<evidence type="ECO:0000256" key="14">
    <source>
        <dbReference type="SAM" id="SignalP"/>
    </source>
</evidence>
<evidence type="ECO:0000256" key="11">
    <source>
        <dbReference type="ARBA" id="ARBA00023136"/>
    </source>
</evidence>
<dbReference type="EMBL" id="BAABGY010000002">
    <property type="protein sequence ID" value="GAA4322173.1"/>
    <property type="molecule type" value="Genomic_DNA"/>
</dbReference>
<keyword evidence="7 14" id="KW-0732">Signal</keyword>
<evidence type="ECO:0000313" key="15">
    <source>
        <dbReference type="EMBL" id="GAA4322173.1"/>
    </source>
</evidence>
<keyword evidence="5" id="KW-0812">Transmembrane</keyword>
<feature type="signal peptide" evidence="14">
    <location>
        <begin position="1"/>
        <end position="23"/>
    </location>
</feature>
<gene>
    <name evidence="15" type="ORF">GCM10023184_08400</name>
</gene>
<evidence type="ECO:0000256" key="6">
    <source>
        <dbReference type="ARBA" id="ARBA00022723"/>
    </source>
</evidence>
<evidence type="ECO:0000256" key="7">
    <source>
        <dbReference type="ARBA" id="ARBA00022729"/>
    </source>
</evidence>
<evidence type="ECO:0000256" key="10">
    <source>
        <dbReference type="ARBA" id="ARBA00023049"/>
    </source>
</evidence>
<dbReference type="PANTHER" id="PTHR31120">
    <property type="entry name" value="METALLOPROTEASE TIKI"/>
    <property type="match status" value="1"/>
</dbReference>
<evidence type="ECO:0000313" key="16">
    <source>
        <dbReference type="Proteomes" id="UP001501725"/>
    </source>
</evidence>
<dbReference type="Pfam" id="PF01963">
    <property type="entry name" value="TraB_PrgY_gumN"/>
    <property type="match status" value="1"/>
</dbReference>
<keyword evidence="8" id="KW-0378">Hydrolase</keyword>
<dbReference type="Proteomes" id="UP001501725">
    <property type="component" value="Unassembled WGS sequence"/>
</dbReference>
<comment type="caution">
    <text evidence="15">The sequence shown here is derived from an EMBL/GenBank/DDBJ whole genome shotgun (WGS) entry which is preliminary data.</text>
</comment>
<keyword evidence="6" id="KW-0479">Metal-binding</keyword>
<comment type="subcellular location">
    <subcellularLocation>
        <location evidence="3">Membrane</location>
        <topology evidence="3">Single-pass type I membrane protein</topology>
    </subcellularLocation>
</comment>